<dbReference type="EMBL" id="KL596744">
    <property type="protein sequence ID" value="KER26574.1"/>
    <property type="molecule type" value="Genomic_DNA"/>
</dbReference>
<name>A0A075AE93_OPIVI</name>
<reference evidence="2 3" key="1">
    <citation type="submission" date="2013-11" db="EMBL/GenBank/DDBJ databases">
        <title>Opisthorchis viverrini - life in the bile duct.</title>
        <authorList>
            <person name="Young N.D."/>
            <person name="Nagarajan N."/>
            <person name="Lin S.J."/>
            <person name="Korhonen P.K."/>
            <person name="Jex A.R."/>
            <person name="Hall R.S."/>
            <person name="Safavi-Hemami H."/>
            <person name="Kaewkong W."/>
            <person name="Bertrand D."/>
            <person name="Gao S."/>
            <person name="Seet Q."/>
            <person name="Wongkham S."/>
            <person name="Teh B.T."/>
            <person name="Wongkham C."/>
            <person name="Intapan P.M."/>
            <person name="Maleewong W."/>
            <person name="Yang X."/>
            <person name="Hu M."/>
            <person name="Wang Z."/>
            <person name="Hofmann A."/>
            <person name="Sternberg P.W."/>
            <person name="Tan P."/>
            <person name="Wang J."/>
            <person name="Gasser R.B."/>
        </authorList>
    </citation>
    <scope>NUCLEOTIDE SEQUENCE [LARGE SCALE GENOMIC DNA]</scope>
</reference>
<sequence length="233" mass="25899">MEREKVKKRHFASYMLRKLQNAEGLFILATVHLINETVILRGAKYAANTVLRFSASFQANIIGCPLCGSVGKHFCIFLFVEVLASTFAFSVQAESYGQKISYSSKESFCDKQEEHRLREGKARQRHKKPIRCGPAAGGTSRSRSAQKPTCVSRPPPGSRRSFLGHRRCIICCGRRGLRQQDLILKNSCLTMVVAVLCFSPKAYPPPDLFFLRRPSKDVDGGLRSCNPTATVGG</sequence>
<protein>
    <submittedName>
        <fullName evidence="2">Uncharacterized protein</fullName>
    </submittedName>
</protein>
<accession>A0A075AE93</accession>
<evidence type="ECO:0000313" key="3">
    <source>
        <dbReference type="Proteomes" id="UP000054324"/>
    </source>
</evidence>
<dbReference type="CTD" id="20320399"/>
<dbReference type="GeneID" id="20320399"/>
<gene>
    <name evidence="2" type="ORF">T265_06217</name>
</gene>
<feature type="region of interest" description="Disordered" evidence="1">
    <location>
        <begin position="118"/>
        <end position="158"/>
    </location>
</feature>
<evidence type="ECO:0000313" key="2">
    <source>
        <dbReference type="EMBL" id="KER26574.1"/>
    </source>
</evidence>
<evidence type="ECO:0000256" key="1">
    <source>
        <dbReference type="SAM" id="MobiDB-lite"/>
    </source>
</evidence>
<dbReference type="Proteomes" id="UP000054324">
    <property type="component" value="Unassembled WGS sequence"/>
</dbReference>
<feature type="compositionally biased region" description="Polar residues" evidence="1">
    <location>
        <begin position="139"/>
        <end position="149"/>
    </location>
</feature>
<dbReference type="KEGG" id="ovi:T265_06217"/>
<dbReference type="AlphaFoldDB" id="A0A075AE93"/>
<organism evidence="2 3">
    <name type="scientific">Opisthorchis viverrini</name>
    <name type="common">Southeast Asian liver fluke</name>
    <dbReference type="NCBI Taxonomy" id="6198"/>
    <lineage>
        <taxon>Eukaryota</taxon>
        <taxon>Metazoa</taxon>
        <taxon>Spiralia</taxon>
        <taxon>Lophotrochozoa</taxon>
        <taxon>Platyhelminthes</taxon>
        <taxon>Trematoda</taxon>
        <taxon>Digenea</taxon>
        <taxon>Opisthorchiida</taxon>
        <taxon>Opisthorchiata</taxon>
        <taxon>Opisthorchiidae</taxon>
        <taxon>Opisthorchis</taxon>
    </lineage>
</organism>
<dbReference type="RefSeq" id="XP_009169689.1">
    <property type="nucleotide sequence ID" value="XM_009171425.1"/>
</dbReference>
<proteinExistence type="predicted"/>
<keyword evidence="3" id="KW-1185">Reference proteome</keyword>